<evidence type="ECO:0000313" key="1">
    <source>
        <dbReference type="EMBL" id="KUJ12840.1"/>
    </source>
</evidence>
<organism evidence="1 2">
    <name type="scientific">Mollisia scopiformis</name>
    <name type="common">Conifer needle endophyte fungus</name>
    <name type="synonym">Phialocephala scopiformis</name>
    <dbReference type="NCBI Taxonomy" id="149040"/>
    <lineage>
        <taxon>Eukaryota</taxon>
        <taxon>Fungi</taxon>
        <taxon>Dikarya</taxon>
        <taxon>Ascomycota</taxon>
        <taxon>Pezizomycotina</taxon>
        <taxon>Leotiomycetes</taxon>
        <taxon>Helotiales</taxon>
        <taxon>Mollisiaceae</taxon>
        <taxon>Mollisia</taxon>
    </lineage>
</organism>
<gene>
    <name evidence="1" type="ORF">LY89DRAFT_195265</name>
</gene>
<proteinExistence type="predicted"/>
<protein>
    <submittedName>
        <fullName evidence="1">Uncharacterized protein</fullName>
    </submittedName>
</protein>
<keyword evidence="2" id="KW-1185">Reference proteome</keyword>
<name>A0A194WY34_MOLSC</name>
<reference evidence="1 2" key="1">
    <citation type="submission" date="2015-10" db="EMBL/GenBank/DDBJ databases">
        <title>Full genome of DAOMC 229536 Phialocephala scopiformis, a fungal endophyte of spruce producing the potent anti-insectan compound rugulosin.</title>
        <authorList>
            <consortium name="DOE Joint Genome Institute"/>
            <person name="Walker A.K."/>
            <person name="Frasz S.L."/>
            <person name="Seifert K.A."/>
            <person name="Miller J.D."/>
            <person name="Mondo S.J."/>
            <person name="Labutti K."/>
            <person name="Lipzen A."/>
            <person name="Dockter R."/>
            <person name="Kennedy M."/>
            <person name="Grigoriev I.V."/>
            <person name="Spatafora J.W."/>
        </authorList>
    </citation>
    <scope>NUCLEOTIDE SEQUENCE [LARGE SCALE GENOMIC DNA]</scope>
    <source>
        <strain evidence="1 2">CBS 120377</strain>
    </source>
</reference>
<dbReference type="KEGG" id="psco:LY89DRAFT_195265"/>
<accession>A0A194WY34</accession>
<evidence type="ECO:0000313" key="2">
    <source>
        <dbReference type="Proteomes" id="UP000070700"/>
    </source>
</evidence>
<dbReference type="EMBL" id="KQ947423">
    <property type="protein sequence ID" value="KUJ12840.1"/>
    <property type="molecule type" value="Genomic_DNA"/>
</dbReference>
<dbReference type="AlphaFoldDB" id="A0A194WY34"/>
<dbReference type="Proteomes" id="UP000070700">
    <property type="component" value="Unassembled WGS sequence"/>
</dbReference>
<dbReference type="RefSeq" id="XP_018067195.1">
    <property type="nucleotide sequence ID" value="XM_018205732.1"/>
</dbReference>
<dbReference type="InParanoid" id="A0A194WY34"/>
<sequence>MYARDVQKLSGFHIRWVLHHVMLSVARISTSSSFLSQNQSPHLHHQQPSYHHPLGLPYLPYNTLTRASGFEAICTVVNAKMGMLSFLQQAKQNRMPGGKPGLPNIRSCSNKLFTRLQELDRTTQTGFRSLACLSFGAVRITNRDRVPHCLQKGQSS</sequence>
<dbReference type="GeneID" id="28815458"/>